<dbReference type="PANTHER" id="PTHR48079">
    <property type="entry name" value="PROTEIN YEEZ"/>
    <property type="match status" value="1"/>
</dbReference>
<organism evidence="3 4">
    <name type="scientific">Bodo saltans</name>
    <name type="common">Flagellated protozoan</name>
    <dbReference type="NCBI Taxonomy" id="75058"/>
    <lineage>
        <taxon>Eukaryota</taxon>
        <taxon>Discoba</taxon>
        <taxon>Euglenozoa</taxon>
        <taxon>Kinetoplastea</taxon>
        <taxon>Metakinetoplastina</taxon>
        <taxon>Eubodonida</taxon>
        <taxon>Bodonidae</taxon>
        <taxon>Bodo</taxon>
    </lineage>
</organism>
<evidence type="ECO:0000256" key="1">
    <source>
        <dbReference type="SAM" id="Coils"/>
    </source>
</evidence>
<feature type="coiled-coil region" evidence="1">
    <location>
        <begin position="802"/>
        <end position="839"/>
    </location>
</feature>
<dbReference type="Gene3D" id="3.40.50.300">
    <property type="entry name" value="P-loop containing nucleotide triphosphate hydrolases"/>
    <property type="match status" value="2"/>
</dbReference>
<reference evidence="4" key="1">
    <citation type="submission" date="2015-09" db="EMBL/GenBank/DDBJ databases">
        <authorList>
            <consortium name="Pathogen Informatics"/>
        </authorList>
    </citation>
    <scope>NUCLEOTIDE SEQUENCE [LARGE SCALE GENOMIC DNA]</scope>
    <source>
        <strain evidence="4">Lake Konstanz</strain>
    </source>
</reference>
<dbReference type="EMBL" id="CYKH01001195">
    <property type="protein sequence ID" value="CUG85763.1"/>
    <property type="molecule type" value="Genomic_DNA"/>
</dbReference>
<dbReference type="InterPro" id="IPR047499">
    <property type="entry name" value="DD_AK7"/>
</dbReference>
<dbReference type="CDD" id="cd22967">
    <property type="entry name" value="DD_AK7"/>
    <property type="match status" value="1"/>
</dbReference>
<gene>
    <name evidence="3" type="ORF">BSAL_90645</name>
</gene>
<feature type="region of interest" description="Disordered" evidence="2">
    <location>
        <begin position="553"/>
        <end position="602"/>
    </location>
</feature>
<dbReference type="PANTHER" id="PTHR48079:SF6">
    <property type="entry name" value="NAD(P)-BINDING DOMAIN-CONTAINING PROTEIN-RELATED"/>
    <property type="match status" value="1"/>
</dbReference>
<dbReference type="Gene3D" id="3.40.50.720">
    <property type="entry name" value="NAD(P)-binding Rossmann-like Domain"/>
    <property type="match status" value="1"/>
</dbReference>
<dbReference type="GO" id="GO:0005737">
    <property type="term" value="C:cytoplasm"/>
    <property type="evidence" value="ECO:0007669"/>
    <property type="project" value="TreeGrafter"/>
</dbReference>
<protein>
    <recommendedName>
        <fullName evidence="5">Adenylate kinase</fullName>
    </recommendedName>
</protein>
<dbReference type="InterPro" id="IPR051783">
    <property type="entry name" value="NAD(P)-dependent_oxidoreduct"/>
</dbReference>
<feature type="compositionally biased region" description="Basic and acidic residues" evidence="2">
    <location>
        <begin position="410"/>
        <end position="424"/>
    </location>
</feature>
<accession>A0A0S4J6M2</accession>
<dbReference type="OMA" id="KEYHISG"/>
<feature type="compositionally biased region" description="Acidic residues" evidence="2">
    <location>
        <begin position="559"/>
        <end position="582"/>
    </location>
</feature>
<dbReference type="SUPFAM" id="SSF51735">
    <property type="entry name" value="NAD(P)-binding Rossmann-fold domains"/>
    <property type="match status" value="1"/>
</dbReference>
<evidence type="ECO:0000313" key="4">
    <source>
        <dbReference type="Proteomes" id="UP000051952"/>
    </source>
</evidence>
<dbReference type="VEuPathDB" id="TriTrypDB:BSAL_90645"/>
<evidence type="ECO:0000256" key="2">
    <source>
        <dbReference type="SAM" id="MobiDB-lite"/>
    </source>
</evidence>
<dbReference type="GO" id="GO:0004029">
    <property type="term" value="F:aldehyde dehydrogenase (NAD+) activity"/>
    <property type="evidence" value="ECO:0007669"/>
    <property type="project" value="TreeGrafter"/>
</dbReference>
<dbReference type="Pfam" id="PF05186">
    <property type="entry name" value="Dpy-30"/>
    <property type="match status" value="1"/>
</dbReference>
<sequence>MKRLFITELDTALGRRVTEKFGLAKEYHISGTVRDPVAAAANKLSFVDEISPSYAEDAVEFKRRVLDSDIIICALTDSVLEAEASIKMLAHTTFETEKNFVLVSSMMTWTNTFAAQRAEELAEKARERQELIDAGEEVPEEEELLPEPTEEDLPVFTDDQYQKRVPHARYQHWRDLEHLTKTANSETLHTNIIFSGVTYGRGEENGSVMHDLFRSAWHGQSLPLFTAGSNVVPMIHREDLASLVYKVGSSSDVVAQRYILGVDRGNCNLNTIIKSINDTLGSGKSHLVAPSQLVVIPGSDRFTVDLRTEPGAAIELLEEADWVSVEGFSVNIEKIADEYKKFRGVTPIRSVIVGPPLAGKSKIASVVAQRYRIQHLTVSDIIRSYETNLSDMRLELTDARAQRRAAKKQADIDAKNAEEAERAAEAAAAAGGEEAAVVRDDPDAEGEDGEGKKGDDGNDENQTMDDSSAQRDDVSDIDFDDVLPALAEADGAINEDGEGGAAAADEGAAPQEEAIDPDEDEDEKIAKLKEDIAAAEKVVLLRRKNILRFDPNATAIVEGEGEGEEDAAEAAPGDEEAGEGGEEGQSQAAASPPPPENPFVRQRFIDEALAVMTRWRLGRKDCKNQGYVLDGFPKTVRQAALTFTSGELTVPEPEDLASLPSDGGDEGEDGALNPVDDKLFPENVLVLTVDDAHLQLLQSRSIDEPGKDITKELPDHNSTANFLRRLAEFKKSHTKSNRPQRSVPTWWKSVITAVEPPQAPRSVRVTEYDGARFQSELEDMMSEVYDSLGEPHFYRPTPEEIREAASNDLLRAEKVRLDAERKEEEARKEAKRLEEIALQESLKHKRRYETVQREQQEALILKSLPAQDYLMRYVVPALTAGIEHTTQLRPEDPLDALAEYLFAYTARTNLSA</sequence>
<feature type="compositionally biased region" description="Acidic residues" evidence="2">
    <location>
        <begin position="513"/>
        <end position="523"/>
    </location>
</feature>
<proteinExistence type="predicted"/>
<evidence type="ECO:0000313" key="3">
    <source>
        <dbReference type="EMBL" id="CUG85763.1"/>
    </source>
</evidence>
<dbReference type="Gene3D" id="1.20.890.10">
    <property type="entry name" value="cAMP-dependent protein kinase regulatory subunit, dimerization-anchoring domain"/>
    <property type="match status" value="1"/>
</dbReference>
<dbReference type="InterPro" id="IPR036291">
    <property type="entry name" value="NAD(P)-bd_dom_sf"/>
</dbReference>
<feature type="region of interest" description="Disordered" evidence="2">
    <location>
        <begin position="410"/>
        <end position="527"/>
    </location>
</feature>
<name>A0A0S4J6M2_BODSA</name>
<keyword evidence="4" id="KW-1185">Reference proteome</keyword>
<feature type="compositionally biased region" description="Low complexity" evidence="2">
    <location>
        <begin position="501"/>
        <end position="512"/>
    </location>
</feature>
<dbReference type="InterPro" id="IPR007858">
    <property type="entry name" value="Dpy-30_motif"/>
</dbReference>
<feature type="region of interest" description="Disordered" evidence="2">
    <location>
        <begin position="651"/>
        <end position="670"/>
    </location>
</feature>
<dbReference type="AlphaFoldDB" id="A0A0S4J6M2"/>
<dbReference type="Proteomes" id="UP000051952">
    <property type="component" value="Unassembled WGS sequence"/>
</dbReference>
<feature type="compositionally biased region" description="Low complexity" evidence="2">
    <location>
        <begin position="425"/>
        <end position="435"/>
    </location>
</feature>
<dbReference type="InterPro" id="IPR027417">
    <property type="entry name" value="P-loop_NTPase"/>
</dbReference>
<keyword evidence="1" id="KW-0175">Coiled coil</keyword>
<evidence type="ECO:0008006" key="5">
    <source>
        <dbReference type="Google" id="ProtNLM"/>
    </source>
</evidence>
<dbReference type="OrthoDB" id="10262413at2759"/>